<dbReference type="RefSeq" id="WP_005936166.1">
    <property type="nucleotide sequence ID" value="NZ_ATVK01000041.1"/>
</dbReference>
<keyword evidence="7" id="KW-1185">Reference proteome</keyword>
<dbReference type="AlphaFoldDB" id="L7L8B9"/>
<dbReference type="Proteomes" id="UP000053405">
    <property type="component" value="Unassembled WGS sequence"/>
</dbReference>
<dbReference type="GO" id="GO:0000976">
    <property type="term" value="F:transcription cis-regulatory region binding"/>
    <property type="evidence" value="ECO:0007669"/>
    <property type="project" value="TreeGrafter"/>
</dbReference>
<evidence type="ECO:0000313" key="7">
    <source>
        <dbReference type="Proteomes" id="UP000053405"/>
    </source>
</evidence>
<dbReference type="eggNOG" id="COG1309">
    <property type="taxonomic scope" value="Bacteria"/>
</dbReference>
<evidence type="ECO:0000256" key="2">
    <source>
        <dbReference type="ARBA" id="ARBA00023125"/>
    </source>
</evidence>
<evidence type="ECO:0000256" key="4">
    <source>
        <dbReference type="PROSITE-ProRule" id="PRU00335"/>
    </source>
</evidence>
<dbReference type="InterPro" id="IPR050109">
    <property type="entry name" value="HTH-type_TetR-like_transc_reg"/>
</dbReference>
<keyword evidence="1" id="KW-0805">Transcription regulation</keyword>
<proteinExistence type="predicted"/>
<organism evidence="6 7">
    <name type="scientific">Gordonia hirsuta DSM 44140 = NBRC 16056</name>
    <dbReference type="NCBI Taxonomy" id="1121927"/>
    <lineage>
        <taxon>Bacteria</taxon>
        <taxon>Bacillati</taxon>
        <taxon>Actinomycetota</taxon>
        <taxon>Actinomycetes</taxon>
        <taxon>Mycobacteriales</taxon>
        <taxon>Gordoniaceae</taxon>
        <taxon>Gordonia</taxon>
    </lineage>
</organism>
<keyword evidence="3" id="KW-0804">Transcription</keyword>
<accession>L7L8B9</accession>
<evidence type="ECO:0000256" key="1">
    <source>
        <dbReference type="ARBA" id="ARBA00023015"/>
    </source>
</evidence>
<sequence length="224" mass="23197">MKNGSSARRGRPPKGASVLSRDVIVGATLQVIDADGVSGVSMREVGRVLGVDPKSLYNHVDGKEGLLDSVAEALLGALDLPEQSGDLVADLRAIAYAFRDRALTHPEAASLVLTRQLASFEGLAPVEAVLSILQNAGFDAEESVHLLRVVLAALIGTLLREVNAGPTHGSDDAAGIAERTAALESSGLPAVAAAAPQLATFDADKEFEFALDLTLDAVARRALA</sequence>
<dbReference type="Gene3D" id="1.10.357.10">
    <property type="entry name" value="Tetracycline Repressor, domain 2"/>
    <property type="match status" value="1"/>
</dbReference>
<evidence type="ECO:0000313" key="6">
    <source>
        <dbReference type="EMBL" id="GAC56278.1"/>
    </source>
</evidence>
<evidence type="ECO:0000256" key="3">
    <source>
        <dbReference type="ARBA" id="ARBA00023163"/>
    </source>
</evidence>
<dbReference type="PANTHER" id="PTHR30055:SF151">
    <property type="entry name" value="TRANSCRIPTIONAL REGULATORY PROTEIN"/>
    <property type="match status" value="1"/>
</dbReference>
<dbReference type="PROSITE" id="PS50977">
    <property type="entry name" value="HTH_TETR_2"/>
    <property type="match status" value="1"/>
</dbReference>
<feature type="DNA-binding region" description="H-T-H motif" evidence="4">
    <location>
        <begin position="41"/>
        <end position="60"/>
    </location>
</feature>
<comment type="caution">
    <text evidence="6">The sequence shown here is derived from an EMBL/GenBank/DDBJ whole genome shotgun (WGS) entry which is preliminary data.</text>
</comment>
<dbReference type="EMBL" id="BANT01000004">
    <property type="protein sequence ID" value="GAC56278.1"/>
    <property type="molecule type" value="Genomic_DNA"/>
</dbReference>
<reference evidence="6 7" key="1">
    <citation type="submission" date="2012-12" db="EMBL/GenBank/DDBJ databases">
        <title>Whole genome shotgun sequence of Gordonia hirsuta NBRC 16056.</title>
        <authorList>
            <person name="Isaki-Nakamura S."/>
            <person name="Hosoyama A."/>
            <person name="Tsuchikane K."/>
            <person name="Katsumata H."/>
            <person name="Baba S."/>
            <person name="Yamazaki S."/>
            <person name="Fujita N."/>
        </authorList>
    </citation>
    <scope>NUCLEOTIDE SEQUENCE [LARGE SCALE GENOMIC DNA]</scope>
    <source>
        <strain evidence="6 7">NBRC 16056</strain>
    </source>
</reference>
<feature type="domain" description="HTH tetR-type" evidence="5">
    <location>
        <begin position="18"/>
        <end position="78"/>
    </location>
</feature>
<protein>
    <submittedName>
        <fullName evidence="6">Putative TetR family transcriptional regulator</fullName>
    </submittedName>
</protein>
<keyword evidence="2 4" id="KW-0238">DNA-binding</keyword>
<name>L7L8B9_9ACTN</name>
<dbReference type="PANTHER" id="PTHR30055">
    <property type="entry name" value="HTH-TYPE TRANSCRIPTIONAL REGULATOR RUTR"/>
    <property type="match status" value="1"/>
</dbReference>
<dbReference type="Pfam" id="PF00440">
    <property type="entry name" value="TetR_N"/>
    <property type="match status" value="1"/>
</dbReference>
<dbReference type="GO" id="GO:0003700">
    <property type="term" value="F:DNA-binding transcription factor activity"/>
    <property type="evidence" value="ECO:0007669"/>
    <property type="project" value="TreeGrafter"/>
</dbReference>
<dbReference type="InterPro" id="IPR001647">
    <property type="entry name" value="HTH_TetR"/>
</dbReference>
<dbReference type="SUPFAM" id="SSF48498">
    <property type="entry name" value="Tetracyclin repressor-like, C-terminal domain"/>
    <property type="match status" value="1"/>
</dbReference>
<dbReference type="STRING" id="1121927.GOHSU_04_01470"/>
<dbReference type="InterPro" id="IPR036271">
    <property type="entry name" value="Tet_transcr_reg_TetR-rel_C_sf"/>
</dbReference>
<dbReference type="Pfam" id="PF02909">
    <property type="entry name" value="TetR_C_1"/>
    <property type="match status" value="1"/>
</dbReference>
<evidence type="ECO:0000259" key="5">
    <source>
        <dbReference type="PROSITE" id="PS50977"/>
    </source>
</evidence>
<dbReference type="SUPFAM" id="SSF46689">
    <property type="entry name" value="Homeodomain-like"/>
    <property type="match status" value="1"/>
</dbReference>
<dbReference type="InterPro" id="IPR004111">
    <property type="entry name" value="Repressor_TetR_C"/>
</dbReference>
<gene>
    <name evidence="6" type="ORF">GOHSU_04_01470</name>
</gene>
<dbReference type="GO" id="GO:0045892">
    <property type="term" value="P:negative regulation of DNA-templated transcription"/>
    <property type="evidence" value="ECO:0007669"/>
    <property type="project" value="InterPro"/>
</dbReference>
<dbReference type="OrthoDB" id="329481at2"/>
<dbReference type="InterPro" id="IPR009057">
    <property type="entry name" value="Homeodomain-like_sf"/>
</dbReference>